<evidence type="ECO:0000256" key="5">
    <source>
        <dbReference type="SAM" id="SignalP"/>
    </source>
</evidence>
<evidence type="ECO:0000256" key="2">
    <source>
        <dbReference type="ARBA" id="ARBA00022448"/>
    </source>
</evidence>
<evidence type="ECO:0000313" key="7">
    <source>
        <dbReference type="Proteomes" id="UP000095143"/>
    </source>
</evidence>
<dbReference type="GO" id="GO:0015288">
    <property type="term" value="F:porin activity"/>
    <property type="evidence" value="ECO:0007669"/>
    <property type="project" value="TreeGrafter"/>
</dbReference>
<proteinExistence type="inferred from homology"/>
<feature type="region of interest" description="Disordered" evidence="4">
    <location>
        <begin position="94"/>
        <end position="114"/>
    </location>
</feature>
<dbReference type="PANTHER" id="PTHR34596">
    <property type="entry name" value="CHITOPORIN"/>
    <property type="match status" value="1"/>
</dbReference>
<dbReference type="RefSeq" id="WP_065987368.1">
    <property type="nucleotide sequence ID" value="NZ_MDEN01000055.1"/>
</dbReference>
<feature type="signal peptide" evidence="5">
    <location>
        <begin position="1"/>
        <end position="21"/>
    </location>
</feature>
<comment type="caution">
    <text evidence="6">The sequence shown here is derived from an EMBL/GenBank/DDBJ whole genome shotgun (WGS) entry which is preliminary data.</text>
</comment>
<dbReference type="InterPro" id="IPR023614">
    <property type="entry name" value="Porin_dom_sf"/>
</dbReference>
<keyword evidence="2" id="KW-0813">Transport</keyword>
<feature type="chain" id="PRO_5008660387" evidence="5">
    <location>
        <begin position="22"/>
        <end position="460"/>
    </location>
</feature>
<dbReference type="GO" id="GO:0016020">
    <property type="term" value="C:membrane"/>
    <property type="evidence" value="ECO:0007669"/>
    <property type="project" value="InterPro"/>
</dbReference>
<evidence type="ECO:0000256" key="4">
    <source>
        <dbReference type="SAM" id="MobiDB-lite"/>
    </source>
</evidence>
<dbReference type="OrthoDB" id="6759120at2"/>
<accession>A0A1C2EB34</accession>
<keyword evidence="3 5" id="KW-0732">Signal</keyword>
<evidence type="ECO:0000256" key="1">
    <source>
        <dbReference type="ARBA" id="ARBA00009075"/>
    </source>
</evidence>
<evidence type="ECO:0000256" key="3">
    <source>
        <dbReference type="ARBA" id="ARBA00022729"/>
    </source>
</evidence>
<feature type="compositionally biased region" description="Polar residues" evidence="4">
    <location>
        <begin position="96"/>
        <end position="113"/>
    </location>
</feature>
<evidence type="ECO:0000313" key="6">
    <source>
        <dbReference type="EMBL" id="OCX24252.1"/>
    </source>
</evidence>
<sequence>MKKSTLALAVYAGVLATQAGAAGFLDDSKATLSSRTLYFEQDPRENPATGKAQDQRQTAQGFLFNFISGYTPGTVGFGLDVQGMYGINLGGGIDNRNPNGSTANTVSPTSSDGTPVADWARAGANAKVKLSKTELKVGNALQPNLPILVSNDGRLLPQTFQGGIVTSKELDGLTLTAGKLTQAAGRASSNYADMSLAGGYKGSNNFQFAGGDYKVTKDLTVQYYYANLEDYYKQHFLGLVHILPIAEDQSFKTDLRYFHSTSDGKNAHQEVNSGYRFANGYSKDGQGEVDNDTWTAMFTYTLGGNAFLLGYQSVSDDGGMPIMSNGNVTRNNLSNGRNEGEGGNSVYLFTDSMITNFTRAGEQTKFGQYSYDFARLGVPGLKAAIAYLYGDQIRLQNASLGRGSEWERDMRVDYVFQDGPMKGFGVTLRRANLRSDSDLYASQQDTDQTRLIFNYTYAFK</sequence>
<dbReference type="Proteomes" id="UP000095143">
    <property type="component" value="Unassembled WGS sequence"/>
</dbReference>
<reference evidence="6 7" key="1">
    <citation type="submission" date="2016-08" db="EMBL/GenBank/DDBJ databases">
        <title>Whole genome sequence of Pseudomonas graminis strain UASWS1507, a potential biological control agent for agriculture.</title>
        <authorList>
            <person name="Crovadore J."/>
            <person name="Calmin G."/>
            <person name="Chablais R."/>
            <person name="Cochard B."/>
            <person name="Lefort F."/>
        </authorList>
    </citation>
    <scope>NUCLEOTIDE SEQUENCE [LARGE SCALE GENOMIC DNA]</scope>
    <source>
        <strain evidence="6 7">UASWS1507</strain>
    </source>
</reference>
<dbReference type="Pfam" id="PF03573">
    <property type="entry name" value="OprD"/>
    <property type="match status" value="1"/>
</dbReference>
<protein>
    <submittedName>
        <fullName evidence="6">Porin</fullName>
    </submittedName>
</protein>
<organism evidence="6 7">
    <name type="scientific">Pseudomonas graminis</name>
    <dbReference type="NCBI Taxonomy" id="158627"/>
    <lineage>
        <taxon>Bacteria</taxon>
        <taxon>Pseudomonadati</taxon>
        <taxon>Pseudomonadota</taxon>
        <taxon>Gammaproteobacteria</taxon>
        <taxon>Pseudomonadales</taxon>
        <taxon>Pseudomonadaceae</taxon>
        <taxon>Pseudomonas</taxon>
    </lineage>
</organism>
<name>A0A1C2EB34_9PSED</name>
<dbReference type="PANTHER" id="PTHR34596:SF2">
    <property type="entry name" value="CHITOPORIN"/>
    <property type="match status" value="1"/>
</dbReference>
<dbReference type="EMBL" id="MDEN01000055">
    <property type="protein sequence ID" value="OCX24252.1"/>
    <property type="molecule type" value="Genomic_DNA"/>
</dbReference>
<comment type="similarity">
    <text evidence="1">Belongs to the outer membrane porin (Opr) (TC 1.B.25) family.</text>
</comment>
<gene>
    <name evidence="6" type="ORF">BBI10_05445</name>
</gene>
<dbReference type="Gene3D" id="2.40.160.10">
    <property type="entry name" value="Porin"/>
    <property type="match status" value="1"/>
</dbReference>
<dbReference type="InterPro" id="IPR005318">
    <property type="entry name" value="OM_porin_bac"/>
</dbReference>
<dbReference type="AlphaFoldDB" id="A0A1C2EB34"/>